<proteinExistence type="predicted"/>
<dbReference type="RefSeq" id="WP_227306694.1">
    <property type="nucleotide sequence ID" value="NZ_JAESVA010000002.1"/>
</dbReference>
<keyword evidence="2" id="KW-1185">Reference proteome</keyword>
<comment type="caution">
    <text evidence="1">The sequence shown here is derived from an EMBL/GenBank/DDBJ whole genome shotgun (WGS) entry which is preliminary data.</text>
</comment>
<dbReference type="Proteomes" id="UP000721844">
    <property type="component" value="Unassembled WGS sequence"/>
</dbReference>
<evidence type="ECO:0000313" key="2">
    <source>
        <dbReference type="Proteomes" id="UP000721844"/>
    </source>
</evidence>
<name>A0A963YZJ4_9PROT</name>
<gene>
    <name evidence="1" type="ORF">ACELLULO517_07560</name>
</gene>
<dbReference type="EMBL" id="JAESVA010000002">
    <property type="protein sequence ID" value="MCB8880087.1"/>
    <property type="molecule type" value="Genomic_DNA"/>
</dbReference>
<organism evidence="1 2">
    <name type="scientific">Acidisoma cellulosilyticum</name>
    <dbReference type="NCBI Taxonomy" id="2802395"/>
    <lineage>
        <taxon>Bacteria</taxon>
        <taxon>Pseudomonadati</taxon>
        <taxon>Pseudomonadota</taxon>
        <taxon>Alphaproteobacteria</taxon>
        <taxon>Acetobacterales</taxon>
        <taxon>Acidocellaceae</taxon>
        <taxon>Acidisoma</taxon>
    </lineage>
</organism>
<evidence type="ECO:0000313" key="1">
    <source>
        <dbReference type="EMBL" id="MCB8880087.1"/>
    </source>
</evidence>
<sequence length="77" mass="8634">MTINLRVEYADGLLDAVWTFSAIPSAGDKIHVFRNLDIEILEVLYIKHHPQPARPELKPGPPALAVVVRNYGWIDGD</sequence>
<dbReference type="AlphaFoldDB" id="A0A963YZJ4"/>
<protein>
    <submittedName>
        <fullName evidence="1">Uncharacterized protein</fullName>
    </submittedName>
</protein>
<accession>A0A963YZJ4</accession>
<reference evidence="1 2" key="1">
    <citation type="journal article" date="2021" name="Microorganisms">
        <title>Acidisoma silvae sp. nov. and Acidisomacellulosilytica sp. nov., Two Acidophilic Bacteria Isolated from Decaying Wood, Hydrolyzing Cellulose and Producing Poly-3-hydroxybutyrate.</title>
        <authorList>
            <person name="Mieszkin S."/>
            <person name="Pouder E."/>
            <person name="Uroz S."/>
            <person name="Simon-Colin C."/>
            <person name="Alain K."/>
        </authorList>
    </citation>
    <scope>NUCLEOTIDE SEQUENCE [LARGE SCALE GENOMIC DNA]</scope>
    <source>
        <strain evidence="1 2">HW T5.17</strain>
    </source>
</reference>